<feature type="compositionally biased region" description="Basic and acidic residues" evidence="2">
    <location>
        <begin position="1026"/>
        <end position="1051"/>
    </location>
</feature>
<dbReference type="Pfam" id="PF24883">
    <property type="entry name" value="NPHP3_N"/>
    <property type="match status" value="1"/>
</dbReference>
<dbReference type="InterPro" id="IPR056693">
    <property type="entry name" value="DUF7791"/>
</dbReference>
<dbReference type="Pfam" id="PF25053">
    <property type="entry name" value="DUF7791"/>
    <property type="match status" value="1"/>
</dbReference>
<dbReference type="Gene3D" id="3.40.50.300">
    <property type="entry name" value="P-loop containing nucleotide triphosphate hydrolases"/>
    <property type="match status" value="1"/>
</dbReference>
<keyword evidence="1" id="KW-0677">Repeat</keyword>
<dbReference type="SUPFAM" id="SSF52540">
    <property type="entry name" value="P-loop containing nucleoside triphosphate hydrolases"/>
    <property type="match status" value="1"/>
</dbReference>
<organism evidence="4 5">
    <name type="scientific">Phialocephala subalpina</name>
    <dbReference type="NCBI Taxonomy" id="576137"/>
    <lineage>
        <taxon>Eukaryota</taxon>
        <taxon>Fungi</taxon>
        <taxon>Dikarya</taxon>
        <taxon>Ascomycota</taxon>
        <taxon>Pezizomycotina</taxon>
        <taxon>Leotiomycetes</taxon>
        <taxon>Helotiales</taxon>
        <taxon>Mollisiaceae</taxon>
        <taxon>Phialocephala</taxon>
        <taxon>Phialocephala fortinii species complex</taxon>
    </lineage>
</organism>
<name>A0A1L7XP58_9HELO</name>
<dbReference type="STRING" id="576137.A0A1L7XP58"/>
<proteinExistence type="predicted"/>
<dbReference type="InterPro" id="IPR007111">
    <property type="entry name" value="NACHT_NTPase"/>
</dbReference>
<dbReference type="PANTHER" id="PTHR10039">
    <property type="entry name" value="AMELOGENIN"/>
    <property type="match status" value="1"/>
</dbReference>
<sequence>MDPLTALSVAGNVVQFVEFSSKLISASYELYTKSELDCHAQAALATDDILDYTVQLRRTLRVPGESAKLTKEELLLEDICKGCDDLAKDLLARLDKLKAGKNEKGQKMLWPTLTAAFQSLWTQKELLKIQDRLKDYRAQIDSRVMHSLSKLANLKFHELSERFDHLDATNKELASAIVNRNGYDDRGLQEQVSAVSALLDRAEVVMNCHEESTKRVIVDVFQQLGLVANNQEDTQLLAEIRSTDREVQGLVRAELLDSLHFPTIAERFEAVEEAHTTTFDWVFRRVEDTKQYAEGRRWGDFSDWLQSGNGLYWINGKAGSGKSTLMKYLVNHGKTSSLLRRWARGSKLCTAAFFFWNSGSKQQRTQAGLLRSLLHRILGQHSELIPMVLPTQWTARYAARCLDAHYHDESWELSELETAFKTLITQTSVPLKLCLFIDGLDEYEGNDEDIASLFGRTLMSHNVKICCSSRPHQVFADAFASRPGLRLQDLTIPDMKKYVHDRLERHSRMQQLFKDEPMPSRKLIDEIGTAASGVFLWVRLVVSSLLNGLGAHDDILFLRKRLEEYPKELDEFFHQMIFKVDKVYQQERARLFQLVGATFRDREDEFTSWREIRQLSVLLISFASERNTALVLEAKPGFITKEAITTRCRRMEVLLRTRSGGLLEVQYGKHTHVAPDMGVSYLHRTVKDYLQLWETRQKLADETTNHQHDTFKATETIFKAHILALKARKAMTTTAQPPWTLIQDAITWAQRAERDTHTSQIEYLDEFYNTAQQLWQNSHSLQGAFFEQQKSMLTLATQCGLQHYLDAKLSQENVVSSWGLGRHRRSLLDYALVPDDATETFISEGMVSTLLKYGADPNRLERPFGTSPWQNALSHLNLTISEIGVGKQQDPKRQSYILHQWAPVIKLLLDSRADPYIESPVLVGHVEIGEDKFSGGIVWPPGKILDKAFATEPQILAELREALEKAKLASSRSKISESEEESDVPLPQTELSMSEPQEDLKPLKSPKPSETSVVEAEMVISQLEVKTMETEKGLGAQYDRRPTTRQKESRTKSRQQQLETSEPNRKKSSPCCVIL</sequence>
<evidence type="ECO:0000313" key="5">
    <source>
        <dbReference type="Proteomes" id="UP000184330"/>
    </source>
</evidence>
<dbReference type="Proteomes" id="UP000184330">
    <property type="component" value="Unassembled WGS sequence"/>
</dbReference>
<dbReference type="InterPro" id="IPR027417">
    <property type="entry name" value="P-loop_NTPase"/>
</dbReference>
<protein>
    <recommendedName>
        <fullName evidence="3">NACHT domain-containing protein</fullName>
    </recommendedName>
</protein>
<feature type="region of interest" description="Disordered" evidence="2">
    <location>
        <begin position="970"/>
        <end position="1075"/>
    </location>
</feature>
<evidence type="ECO:0000256" key="2">
    <source>
        <dbReference type="SAM" id="MobiDB-lite"/>
    </source>
</evidence>
<evidence type="ECO:0000256" key="1">
    <source>
        <dbReference type="ARBA" id="ARBA00022737"/>
    </source>
</evidence>
<feature type="domain" description="NACHT" evidence="3">
    <location>
        <begin position="310"/>
        <end position="471"/>
    </location>
</feature>
<gene>
    <name evidence="4" type="ORF">PAC_16741</name>
</gene>
<accession>A0A1L7XP58</accession>
<dbReference type="InterPro" id="IPR056884">
    <property type="entry name" value="NPHP3-like_N"/>
</dbReference>
<dbReference type="PANTHER" id="PTHR10039:SF5">
    <property type="entry name" value="NACHT DOMAIN-CONTAINING PROTEIN"/>
    <property type="match status" value="1"/>
</dbReference>
<dbReference type="OrthoDB" id="443402at2759"/>
<dbReference type="PROSITE" id="PS50837">
    <property type="entry name" value="NACHT"/>
    <property type="match status" value="1"/>
</dbReference>
<dbReference type="EMBL" id="FJOG01000040">
    <property type="protein sequence ID" value="CZR66840.1"/>
    <property type="molecule type" value="Genomic_DNA"/>
</dbReference>
<reference evidence="4 5" key="1">
    <citation type="submission" date="2016-03" db="EMBL/GenBank/DDBJ databases">
        <authorList>
            <person name="Ploux O."/>
        </authorList>
    </citation>
    <scope>NUCLEOTIDE SEQUENCE [LARGE SCALE GENOMIC DNA]</scope>
    <source>
        <strain evidence="4 5">UAMH 11012</strain>
    </source>
</reference>
<evidence type="ECO:0000313" key="4">
    <source>
        <dbReference type="EMBL" id="CZR66840.1"/>
    </source>
</evidence>
<dbReference type="AlphaFoldDB" id="A0A1L7XP58"/>
<evidence type="ECO:0000259" key="3">
    <source>
        <dbReference type="PROSITE" id="PS50837"/>
    </source>
</evidence>
<keyword evidence="5" id="KW-1185">Reference proteome</keyword>